<comment type="caution">
    <text evidence="1">The sequence shown here is derived from an EMBL/GenBank/DDBJ whole genome shotgun (WGS) entry which is preliminary data.</text>
</comment>
<reference evidence="1 2" key="1">
    <citation type="submission" date="2018-11" db="EMBL/GenBank/DDBJ databases">
        <title>Draft genome sequence of Cellulomonas takizawaensis strain TKZ-21.</title>
        <authorList>
            <person name="Yamamura H."/>
            <person name="Hayashi T."/>
            <person name="Hamada M."/>
            <person name="Serisawa Y."/>
            <person name="Matsuyama K."/>
            <person name="Nakagawa Y."/>
            <person name="Otoguro M."/>
            <person name="Yanagida F."/>
            <person name="Hayakawa M."/>
        </authorList>
    </citation>
    <scope>NUCLEOTIDE SEQUENCE [LARGE SCALE GENOMIC DNA]</scope>
    <source>
        <strain evidence="1 2">TKZ-21</strain>
    </source>
</reference>
<name>A0A401V0Y2_9CELL</name>
<dbReference type="AlphaFoldDB" id="A0A401V0Y2"/>
<protein>
    <submittedName>
        <fullName evidence="1">Uncharacterized protein</fullName>
    </submittedName>
</protein>
<accession>A0A401V0Y2</accession>
<dbReference type="EMBL" id="BHYL01000167">
    <property type="protein sequence ID" value="GCD20566.1"/>
    <property type="molecule type" value="Genomic_DNA"/>
</dbReference>
<proteinExistence type="predicted"/>
<sequence length="64" mass="7130">MRSRKQRAPKLIGSGGLKGYLCPFRSSSVGKRGGRPSRRVPDQQIAQDFGIVESFLRNRLRDAA</sequence>
<dbReference type="Proteomes" id="UP000288246">
    <property type="component" value="Unassembled WGS sequence"/>
</dbReference>
<organism evidence="1 2">
    <name type="scientific">Cellulomonas algicola</name>
    <dbReference type="NCBI Taxonomy" id="2071633"/>
    <lineage>
        <taxon>Bacteria</taxon>
        <taxon>Bacillati</taxon>
        <taxon>Actinomycetota</taxon>
        <taxon>Actinomycetes</taxon>
        <taxon>Micrococcales</taxon>
        <taxon>Cellulomonadaceae</taxon>
        <taxon>Cellulomonas</taxon>
    </lineage>
</organism>
<evidence type="ECO:0000313" key="2">
    <source>
        <dbReference type="Proteomes" id="UP000288246"/>
    </source>
</evidence>
<evidence type="ECO:0000313" key="1">
    <source>
        <dbReference type="EMBL" id="GCD20566.1"/>
    </source>
</evidence>
<gene>
    <name evidence="1" type="ORF">CTKZ_21280</name>
</gene>
<keyword evidence="2" id="KW-1185">Reference proteome</keyword>